<keyword evidence="1" id="KW-0732">Signal</keyword>
<accession>A0A857DMA0</accession>
<dbReference type="InterPro" id="IPR011330">
    <property type="entry name" value="Glyco_hydro/deAcase_b/a-brl"/>
</dbReference>
<dbReference type="SUPFAM" id="SSF69318">
    <property type="entry name" value="Integrin alpha N-terminal domain"/>
    <property type="match status" value="1"/>
</dbReference>
<organism evidence="2 3">
    <name type="scientific">Dehalobacter restrictus</name>
    <dbReference type="NCBI Taxonomy" id="55583"/>
    <lineage>
        <taxon>Bacteria</taxon>
        <taxon>Bacillati</taxon>
        <taxon>Bacillota</taxon>
        <taxon>Clostridia</taxon>
        <taxon>Eubacteriales</taxon>
        <taxon>Desulfitobacteriaceae</taxon>
        <taxon>Dehalobacter</taxon>
    </lineage>
</organism>
<dbReference type="Pfam" id="PF13517">
    <property type="entry name" value="FG-GAP_3"/>
    <property type="match status" value="1"/>
</dbReference>
<gene>
    <name evidence="2" type="ORF">GQ588_01805</name>
</gene>
<dbReference type="Gene3D" id="2.130.10.130">
    <property type="entry name" value="Integrin alpha, N-terminal"/>
    <property type="match status" value="1"/>
</dbReference>
<dbReference type="AlphaFoldDB" id="A0A857DMA0"/>
<evidence type="ECO:0000313" key="3">
    <source>
        <dbReference type="Proteomes" id="UP000430508"/>
    </source>
</evidence>
<dbReference type="PANTHER" id="PTHR46580:SF2">
    <property type="entry name" value="MAM DOMAIN-CONTAINING PROTEIN"/>
    <property type="match status" value="1"/>
</dbReference>
<dbReference type="EMBL" id="CP046996">
    <property type="protein sequence ID" value="QHA01841.1"/>
    <property type="molecule type" value="Genomic_DNA"/>
</dbReference>
<evidence type="ECO:0000313" key="2">
    <source>
        <dbReference type="EMBL" id="QHA01841.1"/>
    </source>
</evidence>
<dbReference type="PANTHER" id="PTHR46580">
    <property type="entry name" value="SENSOR KINASE-RELATED"/>
    <property type="match status" value="1"/>
</dbReference>
<dbReference type="SUPFAM" id="SSF88713">
    <property type="entry name" value="Glycoside hydrolase/deacetylase"/>
    <property type="match status" value="1"/>
</dbReference>
<dbReference type="Proteomes" id="UP000430508">
    <property type="component" value="Chromosome"/>
</dbReference>
<sequence length="632" mass="70685">MSREKIFAMALILVLFLTILIHTNVPADVNNTSEDQFSGKKSALLRLEDVGPGQEYASQENLDKLIVLADYLKQEGIPFEVSLIPRMVVPGRNYDVAITDHTEYAQRFVSTIKSLEERGGIIGVHGYTHQSGNSNSVSGYEFYSSAKNPDVPNTYAYAKERAEKAIALFDQAGIYPAYWETPHYSASPQQLIAFEEQIGLIYENNYYYPEAWKSNNVVNQHQEYYCGLDVVPAPLGHLNSPERLTAMLAVLDDPAKSGTLASLYVHPTYEFQFIKKVQQENGEVQYIYDENSLLHQLVKELKNRGYTFVSIYSLVGFVPAQRAENIQFDPRDEVFAGQFVPHASGKALLLWNKRANQWHMFRYTASWYAPRATRSFQDSGVWLKDLTLEKGTVPLIGYFKNKDKEDLLLFNAASGNLILAANDGNKFVPYHLKWPALNQSQTIRPLAADLNHDGLTDLFLYDKEHGRIGSAINQGGFFTDITWQGFGLLKAKNLKLAAGDFNGDGNSELFVMDHDTKQSKMLVGRKANKFSLAAGTWNSPFCFKPDSQIFAADINGDGKDDLLVHGSDGFWQSYISDGSKFIADRPFGPWGSRNEDAALAADMNGDNRADLVMIDHNTGYSNLNTAISVSGR</sequence>
<reference evidence="2 3" key="1">
    <citation type="submission" date="2019-12" db="EMBL/GenBank/DDBJ databases">
        <title>Sequence classification of anaerobic respiratory reductive dehalogenases: First we see many, then we see few.</title>
        <authorList>
            <person name="Molenda O."/>
            <person name="Puentes Jacome L.A."/>
            <person name="Cao X."/>
            <person name="Nesbo C.L."/>
            <person name="Tang S."/>
            <person name="Morson N."/>
            <person name="Patron J."/>
            <person name="Lomheim L."/>
            <person name="Wishart D.S."/>
            <person name="Edwards E.A."/>
        </authorList>
    </citation>
    <scope>NUCLEOTIDE SEQUENCE [LARGE SCALE GENOMIC DNA]</scope>
    <source>
        <strain evidence="2 3">12DCA</strain>
    </source>
</reference>
<dbReference type="InterPro" id="IPR018763">
    <property type="entry name" value="DUF2334"/>
</dbReference>
<dbReference type="InterPro" id="IPR028994">
    <property type="entry name" value="Integrin_alpha_N"/>
</dbReference>
<dbReference type="Pfam" id="PF10096">
    <property type="entry name" value="DUF2334"/>
    <property type="match status" value="1"/>
</dbReference>
<protein>
    <submittedName>
        <fullName evidence="2">DUF2334 domain-containing protein</fullName>
    </submittedName>
</protein>
<dbReference type="Gene3D" id="3.20.20.370">
    <property type="entry name" value="Glycoside hydrolase/deacetylase"/>
    <property type="match status" value="1"/>
</dbReference>
<name>A0A857DMA0_9FIRM</name>
<evidence type="ECO:0000256" key="1">
    <source>
        <dbReference type="ARBA" id="ARBA00022729"/>
    </source>
</evidence>
<proteinExistence type="predicted"/>
<dbReference type="InterPro" id="IPR013517">
    <property type="entry name" value="FG-GAP"/>
</dbReference>
<dbReference type="GO" id="GO:0005975">
    <property type="term" value="P:carbohydrate metabolic process"/>
    <property type="evidence" value="ECO:0007669"/>
    <property type="project" value="InterPro"/>
</dbReference>